<proteinExistence type="predicted"/>
<name>A0AAV2HLF5_LYMST</name>
<organism evidence="2 3">
    <name type="scientific">Lymnaea stagnalis</name>
    <name type="common">Great pond snail</name>
    <name type="synonym">Helix stagnalis</name>
    <dbReference type="NCBI Taxonomy" id="6523"/>
    <lineage>
        <taxon>Eukaryota</taxon>
        <taxon>Metazoa</taxon>
        <taxon>Spiralia</taxon>
        <taxon>Lophotrochozoa</taxon>
        <taxon>Mollusca</taxon>
        <taxon>Gastropoda</taxon>
        <taxon>Heterobranchia</taxon>
        <taxon>Euthyneura</taxon>
        <taxon>Panpulmonata</taxon>
        <taxon>Hygrophila</taxon>
        <taxon>Lymnaeoidea</taxon>
        <taxon>Lymnaeidae</taxon>
        <taxon>Lymnaea</taxon>
    </lineage>
</organism>
<comment type="caution">
    <text evidence="2">The sequence shown here is derived from an EMBL/GenBank/DDBJ whole genome shotgun (WGS) entry which is preliminary data.</text>
</comment>
<feature type="signal peptide" evidence="1">
    <location>
        <begin position="1"/>
        <end position="22"/>
    </location>
</feature>
<sequence length="108" mass="11498">MPSLRLVVGLALISQLATQTAGQYFFIPDATLNDFNSSPYYCTGLISSQSVKTCPATLCYLKVAKGLCCMGAYQTNLGSVYQQCICRNDIACSYTASPTTATTVATGR</sequence>
<evidence type="ECO:0000313" key="2">
    <source>
        <dbReference type="EMBL" id="CAL1534522.1"/>
    </source>
</evidence>
<dbReference type="EMBL" id="CAXITT010000174">
    <property type="protein sequence ID" value="CAL1534522.1"/>
    <property type="molecule type" value="Genomic_DNA"/>
</dbReference>
<keyword evidence="1" id="KW-0732">Signal</keyword>
<reference evidence="2 3" key="1">
    <citation type="submission" date="2024-04" db="EMBL/GenBank/DDBJ databases">
        <authorList>
            <consortium name="Genoscope - CEA"/>
            <person name="William W."/>
        </authorList>
    </citation>
    <scope>NUCLEOTIDE SEQUENCE [LARGE SCALE GENOMIC DNA]</scope>
</reference>
<dbReference type="AlphaFoldDB" id="A0AAV2HLF5"/>
<gene>
    <name evidence="2" type="ORF">GSLYS_00008482001</name>
</gene>
<dbReference type="Proteomes" id="UP001497497">
    <property type="component" value="Unassembled WGS sequence"/>
</dbReference>
<feature type="chain" id="PRO_5043696425" evidence="1">
    <location>
        <begin position="23"/>
        <end position="108"/>
    </location>
</feature>
<protein>
    <submittedName>
        <fullName evidence="2">Uncharacterized protein</fullName>
    </submittedName>
</protein>
<keyword evidence="3" id="KW-1185">Reference proteome</keyword>
<accession>A0AAV2HLF5</accession>
<evidence type="ECO:0000256" key="1">
    <source>
        <dbReference type="SAM" id="SignalP"/>
    </source>
</evidence>
<evidence type="ECO:0000313" key="3">
    <source>
        <dbReference type="Proteomes" id="UP001497497"/>
    </source>
</evidence>